<feature type="region of interest" description="Disordered" evidence="1">
    <location>
        <begin position="92"/>
        <end position="151"/>
    </location>
</feature>
<evidence type="ECO:0000313" key="3">
    <source>
        <dbReference type="Proteomes" id="UP000765509"/>
    </source>
</evidence>
<protein>
    <submittedName>
        <fullName evidence="2">Uncharacterized protein</fullName>
    </submittedName>
</protein>
<gene>
    <name evidence="2" type="ORF">O181_036165</name>
</gene>
<feature type="compositionally biased region" description="Basic and acidic residues" evidence="1">
    <location>
        <begin position="103"/>
        <end position="114"/>
    </location>
</feature>
<accession>A0A9Q3HBX2</accession>
<feature type="compositionally biased region" description="Basic residues" evidence="1">
    <location>
        <begin position="24"/>
        <end position="34"/>
    </location>
</feature>
<dbReference type="EMBL" id="AVOT02013626">
    <property type="protein sequence ID" value="MBW0496450.1"/>
    <property type="molecule type" value="Genomic_DNA"/>
</dbReference>
<name>A0A9Q3HBX2_9BASI</name>
<sequence>MSPVHRRALGFQMNQPEEREGLSRKSRPLRGHLRHSGEWQDIGGNNTHSAIPFPIQQEPQTRGLEKYGSSSSAALTPQRFIVMQDGEEEVQPGIPLGRTWGKFPEELSQRDRLQRPFGNRQRLESHQEIHTPGGEGKQDKGESSHYSSYRR</sequence>
<dbReference type="AlphaFoldDB" id="A0A9Q3HBX2"/>
<evidence type="ECO:0000313" key="2">
    <source>
        <dbReference type="EMBL" id="MBW0496450.1"/>
    </source>
</evidence>
<feature type="region of interest" description="Disordered" evidence="1">
    <location>
        <begin position="1"/>
        <end position="53"/>
    </location>
</feature>
<comment type="caution">
    <text evidence="2">The sequence shown here is derived from an EMBL/GenBank/DDBJ whole genome shotgun (WGS) entry which is preliminary data.</text>
</comment>
<dbReference type="Proteomes" id="UP000765509">
    <property type="component" value="Unassembled WGS sequence"/>
</dbReference>
<keyword evidence="3" id="KW-1185">Reference proteome</keyword>
<proteinExistence type="predicted"/>
<evidence type="ECO:0000256" key="1">
    <source>
        <dbReference type="SAM" id="MobiDB-lite"/>
    </source>
</evidence>
<organism evidence="2 3">
    <name type="scientific">Austropuccinia psidii MF-1</name>
    <dbReference type="NCBI Taxonomy" id="1389203"/>
    <lineage>
        <taxon>Eukaryota</taxon>
        <taxon>Fungi</taxon>
        <taxon>Dikarya</taxon>
        <taxon>Basidiomycota</taxon>
        <taxon>Pucciniomycotina</taxon>
        <taxon>Pucciniomycetes</taxon>
        <taxon>Pucciniales</taxon>
        <taxon>Sphaerophragmiaceae</taxon>
        <taxon>Austropuccinia</taxon>
    </lineage>
</organism>
<reference evidence="2" key="1">
    <citation type="submission" date="2021-03" db="EMBL/GenBank/DDBJ databases">
        <title>Draft genome sequence of rust myrtle Austropuccinia psidii MF-1, a brazilian biotype.</title>
        <authorList>
            <person name="Quecine M.C."/>
            <person name="Pachon D.M.R."/>
            <person name="Bonatelli M.L."/>
            <person name="Correr F.H."/>
            <person name="Franceschini L.M."/>
            <person name="Leite T.F."/>
            <person name="Margarido G.R.A."/>
            <person name="Almeida C.A."/>
            <person name="Ferrarezi J.A."/>
            <person name="Labate C.A."/>
        </authorList>
    </citation>
    <scope>NUCLEOTIDE SEQUENCE</scope>
    <source>
        <strain evidence="2">MF-1</strain>
    </source>
</reference>